<dbReference type="HOGENOM" id="CLU_2210755_0_0_1"/>
<dbReference type="EMBL" id="KN832892">
    <property type="protein sequence ID" value="KIM93930.1"/>
    <property type="molecule type" value="Genomic_DNA"/>
</dbReference>
<reference evidence="3" key="2">
    <citation type="submission" date="2015-01" db="EMBL/GenBank/DDBJ databases">
        <title>Evolutionary Origins and Diversification of the Mycorrhizal Mutualists.</title>
        <authorList>
            <consortium name="DOE Joint Genome Institute"/>
            <consortium name="Mycorrhizal Genomics Consortium"/>
            <person name="Kohler A."/>
            <person name="Kuo A."/>
            <person name="Nagy L.G."/>
            <person name="Floudas D."/>
            <person name="Copeland A."/>
            <person name="Barry K.W."/>
            <person name="Cichocki N."/>
            <person name="Veneault-Fourrey C."/>
            <person name="LaButti K."/>
            <person name="Lindquist E.A."/>
            <person name="Lipzen A."/>
            <person name="Lundell T."/>
            <person name="Morin E."/>
            <person name="Murat C."/>
            <person name="Riley R."/>
            <person name="Ohm R."/>
            <person name="Sun H."/>
            <person name="Tunlid A."/>
            <person name="Henrissat B."/>
            <person name="Grigoriev I.V."/>
            <person name="Hibbett D.S."/>
            <person name="Martin F."/>
        </authorList>
    </citation>
    <scope>NUCLEOTIDE SEQUENCE [LARGE SCALE GENOMIC DNA]</scope>
    <source>
        <strain evidence="3">Zn</strain>
    </source>
</reference>
<dbReference type="OrthoDB" id="10518582at2759"/>
<organism evidence="2 3">
    <name type="scientific">Oidiodendron maius (strain Zn)</name>
    <dbReference type="NCBI Taxonomy" id="913774"/>
    <lineage>
        <taxon>Eukaryota</taxon>
        <taxon>Fungi</taxon>
        <taxon>Dikarya</taxon>
        <taxon>Ascomycota</taxon>
        <taxon>Pezizomycotina</taxon>
        <taxon>Leotiomycetes</taxon>
        <taxon>Leotiomycetes incertae sedis</taxon>
        <taxon>Myxotrichaceae</taxon>
        <taxon>Oidiodendron</taxon>
    </lineage>
</organism>
<proteinExistence type="predicted"/>
<evidence type="ECO:0000313" key="3">
    <source>
        <dbReference type="Proteomes" id="UP000054321"/>
    </source>
</evidence>
<dbReference type="Proteomes" id="UP000054321">
    <property type="component" value="Unassembled WGS sequence"/>
</dbReference>
<protein>
    <submittedName>
        <fullName evidence="2">Uncharacterized protein</fullName>
    </submittedName>
</protein>
<evidence type="ECO:0000313" key="2">
    <source>
        <dbReference type="EMBL" id="KIM93930.1"/>
    </source>
</evidence>
<sequence>MLSDDANQRPTARDLLDDFPTRPTQSLQNPQTNVTWMGFGVSSIASNANGTTMIYSAAPTPMDWTRIGATAFSRGNPQLMQRDESTQPSQLNPVADQLPKAPPNRLA</sequence>
<feature type="region of interest" description="Disordered" evidence="1">
    <location>
        <begin position="74"/>
        <end position="107"/>
    </location>
</feature>
<keyword evidence="3" id="KW-1185">Reference proteome</keyword>
<name>A0A0C3GCN9_OIDMZ</name>
<feature type="compositionally biased region" description="Basic and acidic residues" evidence="1">
    <location>
        <begin position="11"/>
        <end position="20"/>
    </location>
</feature>
<dbReference type="AlphaFoldDB" id="A0A0C3GCN9"/>
<dbReference type="InParanoid" id="A0A0C3GCN9"/>
<accession>A0A0C3GCN9</accession>
<gene>
    <name evidence="2" type="ORF">OIDMADRAFT_149603</name>
</gene>
<reference evidence="2 3" key="1">
    <citation type="submission" date="2014-04" db="EMBL/GenBank/DDBJ databases">
        <authorList>
            <consortium name="DOE Joint Genome Institute"/>
            <person name="Kuo A."/>
            <person name="Martino E."/>
            <person name="Perotto S."/>
            <person name="Kohler A."/>
            <person name="Nagy L.G."/>
            <person name="Floudas D."/>
            <person name="Copeland A."/>
            <person name="Barry K.W."/>
            <person name="Cichocki N."/>
            <person name="Veneault-Fourrey C."/>
            <person name="LaButti K."/>
            <person name="Lindquist E.A."/>
            <person name="Lipzen A."/>
            <person name="Lundell T."/>
            <person name="Morin E."/>
            <person name="Murat C."/>
            <person name="Sun H."/>
            <person name="Tunlid A."/>
            <person name="Henrissat B."/>
            <person name="Grigoriev I.V."/>
            <person name="Hibbett D.S."/>
            <person name="Martin F."/>
            <person name="Nordberg H.P."/>
            <person name="Cantor M.N."/>
            <person name="Hua S.X."/>
        </authorList>
    </citation>
    <scope>NUCLEOTIDE SEQUENCE [LARGE SCALE GENOMIC DNA]</scope>
    <source>
        <strain evidence="2 3">Zn</strain>
    </source>
</reference>
<feature type="region of interest" description="Disordered" evidence="1">
    <location>
        <begin position="1"/>
        <end position="31"/>
    </location>
</feature>
<evidence type="ECO:0000256" key="1">
    <source>
        <dbReference type="SAM" id="MobiDB-lite"/>
    </source>
</evidence>
<feature type="compositionally biased region" description="Polar residues" evidence="1">
    <location>
        <begin position="22"/>
        <end position="31"/>
    </location>
</feature>